<proteinExistence type="predicted"/>
<dbReference type="GO" id="GO:0005737">
    <property type="term" value="C:cytoplasm"/>
    <property type="evidence" value="ECO:0007669"/>
    <property type="project" value="InterPro"/>
</dbReference>
<name>A0A3P8L851_9BACT</name>
<accession>A0A3P8L851</accession>
<dbReference type="Proteomes" id="UP000280036">
    <property type="component" value="Unassembled WGS sequence"/>
</dbReference>
<dbReference type="InterPro" id="IPR015365">
    <property type="entry name" value="Elong-fact-P_C"/>
</dbReference>
<dbReference type="GO" id="GO:0003746">
    <property type="term" value="F:translation elongation factor activity"/>
    <property type="evidence" value="ECO:0007669"/>
    <property type="project" value="UniProtKB-KW"/>
</dbReference>
<reference evidence="2 3" key="1">
    <citation type="submission" date="2018-12" db="EMBL/GenBank/DDBJ databases">
        <authorList>
            <consortium name="Pathogen Informatics"/>
        </authorList>
    </citation>
    <scope>NUCLEOTIDE SEQUENCE [LARGE SCALE GENOMIC DNA]</scope>
    <source>
        <strain evidence="2 3">NCTC10126</strain>
    </source>
</reference>
<dbReference type="Pfam" id="PF09285">
    <property type="entry name" value="Elong-fact-P_C"/>
    <property type="match status" value="1"/>
</dbReference>
<evidence type="ECO:0000313" key="3">
    <source>
        <dbReference type="Proteomes" id="UP000280036"/>
    </source>
</evidence>
<sequence>MQLKAILQQPTKESKSWNSYELETPMFIKEGDLINISTSTGKYNGKGKIIMNLITTNCGLNLSYSITENVFNQLINQCFDEIKDVKLLTKQEFHSTKNKQMFSFEIDIKIRKGIGIQQLIENIKHRIRISLFRFIRY</sequence>
<dbReference type="GO" id="GO:0043043">
    <property type="term" value="P:peptide biosynthetic process"/>
    <property type="evidence" value="ECO:0007669"/>
    <property type="project" value="InterPro"/>
</dbReference>
<dbReference type="AlphaFoldDB" id="A0A3P8L851"/>
<evidence type="ECO:0000259" key="1">
    <source>
        <dbReference type="Pfam" id="PF09285"/>
    </source>
</evidence>
<keyword evidence="2" id="KW-0251">Elongation factor</keyword>
<organism evidence="2 3">
    <name type="scientific">Mycoplasmopsis caviae</name>
    <dbReference type="NCBI Taxonomy" id="55603"/>
    <lineage>
        <taxon>Bacteria</taxon>
        <taxon>Bacillati</taxon>
        <taxon>Mycoplasmatota</taxon>
        <taxon>Mycoplasmoidales</taxon>
        <taxon>Metamycoplasmataceae</taxon>
        <taxon>Mycoplasmopsis</taxon>
    </lineage>
</organism>
<protein>
    <submittedName>
        <fullName evidence="2">Elongation factor P</fullName>
    </submittedName>
</protein>
<dbReference type="EMBL" id="UZVY01000006">
    <property type="protein sequence ID" value="VDR42565.1"/>
    <property type="molecule type" value="Genomic_DNA"/>
</dbReference>
<feature type="domain" description="Elongation factor P C-terminal" evidence="1">
    <location>
        <begin position="11"/>
        <end position="44"/>
    </location>
</feature>
<keyword evidence="2" id="KW-0648">Protein biosynthesis</keyword>
<dbReference type="Gene3D" id="2.40.50.140">
    <property type="entry name" value="Nucleic acid-binding proteins"/>
    <property type="match status" value="1"/>
</dbReference>
<gene>
    <name evidence="2" type="primary">MCYN0256_4</name>
    <name evidence="2" type="ORF">NCTC10126_01092</name>
</gene>
<dbReference type="NCBIfam" id="NF045836">
    <property type="entry name" value="MMB_0454_fam"/>
    <property type="match status" value="1"/>
</dbReference>
<evidence type="ECO:0000313" key="2">
    <source>
        <dbReference type="EMBL" id="VDR42565.1"/>
    </source>
</evidence>
<dbReference type="InterPro" id="IPR012340">
    <property type="entry name" value="NA-bd_OB-fold"/>
</dbReference>
<dbReference type="InterPro" id="IPR054781">
    <property type="entry name" value="Asp23-rel"/>
</dbReference>